<dbReference type="EC" id="5.2.1.8" evidence="7"/>
<accession>A0A1Y2HTY5</accession>
<dbReference type="FunFam" id="1.20.120.1150:FF:000002">
    <property type="entry name" value="Serine/threonine-protein phosphatase 2A activator"/>
    <property type="match status" value="1"/>
</dbReference>
<dbReference type="EMBL" id="MCFL01000013">
    <property type="protein sequence ID" value="ORZ37241.1"/>
    <property type="molecule type" value="Genomic_DNA"/>
</dbReference>
<organism evidence="9 10">
    <name type="scientific">Catenaria anguillulae PL171</name>
    <dbReference type="NCBI Taxonomy" id="765915"/>
    <lineage>
        <taxon>Eukaryota</taxon>
        <taxon>Fungi</taxon>
        <taxon>Fungi incertae sedis</taxon>
        <taxon>Blastocladiomycota</taxon>
        <taxon>Blastocladiomycetes</taxon>
        <taxon>Blastocladiales</taxon>
        <taxon>Catenariaceae</taxon>
        <taxon>Catenaria</taxon>
    </lineage>
</organism>
<dbReference type="Pfam" id="PF03095">
    <property type="entry name" value="PTPA"/>
    <property type="match status" value="1"/>
</dbReference>
<keyword evidence="4 7" id="KW-0963">Cytoplasm</keyword>
<keyword evidence="8" id="KW-0732">Signal</keyword>
<sequence length="308" mass="34843">MWFILAVNAACANLTCAQAKLLLTTHAPEEAQVRVQRIVAMIETLDKWVDEVPPEPMARGRFGNKAFRVYQERLGKRVGELMHAIMDGYPAESDEEQRSASNAAANDELAAYLLDAFGNATRIDYGSGHELAFVFFMGGLELLGYFGRDLRSNESQDRAVLAALGLVVMPKYLDLVRKLQRTYSLEPAGSHGVWGLDDFQFLPYLWGSAQLLDHKHIKPGVVTDKEQVSHFAKEYLYLSCIHYIHETKQGPFFEHSPMLFDISGVQFWSKVNGGMTKMFVAEVMSKFPIVQHIKFGSLFPFRRIDDQQ</sequence>
<dbReference type="GO" id="GO:0008160">
    <property type="term" value="F:protein tyrosine phosphatase activator activity"/>
    <property type="evidence" value="ECO:0007669"/>
    <property type="project" value="TreeGrafter"/>
</dbReference>
<comment type="function">
    <text evidence="7">PPIases accelerate the folding of proteins. It catalyzes the cis-trans isomerization of proline imidic peptide bonds in oligopeptides.</text>
</comment>
<dbReference type="GO" id="GO:0000159">
    <property type="term" value="C:protein phosphatase type 2A complex"/>
    <property type="evidence" value="ECO:0007669"/>
    <property type="project" value="TreeGrafter"/>
</dbReference>
<dbReference type="GO" id="GO:0007052">
    <property type="term" value="P:mitotic spindle organization"/>
    <property type="evidence" value="ECO:0007669"/>
    <property type="project" value="TreeGrafter"/>
</dbReference>
<evidence type="ECO:0000256" key="8">
    <source>
        <dbReference type="SAM" id="SignalP"/>
    </source>
</evidence>
<feature type="signal peptide" evidence="8">
    <location>
        <begin position="1"/>
        <end position="19"/>
    </location>
</feature>
<dbReference type="GO" id="GO:0003755">
    <property type="term" value="F:peptidyl-prolyl cis-trans isomerase activity"/>
    <property type="evidence" value="ECO:0007669"/>
    <property type="project" value="UniProtKB-KW"/>
</dbReference>
<dbReference type="OrthoDB" id="16120at2759"/>
<dbReference type="GO" id="GO:0005737">
    <property type="term" value="C:cytoplasm"/>
    <property type="evidence" value="ECO:0007669"/>
    <property type="project" value="UniProtKB-SubCell"/>
</dbReference>
<evidence type="ECO:0000256" key="6">
    <source>
        <dbReference type="ARBA" id="ARBA00023235"/>
    </source>
</evidence>
<dbReference type="Proteomes" id="UP000193411">
    <property type="component" value="Unassembled WGS sequence"/>
</dbReference>
<evidence type="ECO:0000313" key="9">
    <source>
        <dbReference type="EMBL" id="ORZ37241.1"/>
    </source>
</evidence>
<dbReference type="GO" id="GO:0005634">
    <property type="term" value="C:nucleus"/>
    <property type="evidence" value="ECO:0007669"/>
    <property type="project" value="TreeGrafter"/>
</dbReference>
<dbReference type="PIRSF" id="PIRSF016325">
    <property type="entry name" value="Phstyr_phstse_ac"/>
    <property type="match status" value="1"/>
</dbReference>
<dbReference type="Gene3D" id="1.20.120.1150">
    <property type="match status" value="1"/>
</dbReference>
<dbReference type="CDD" id="cd04087">
    <property type="entry name" value="PTPA"/>
    <property type="match status" value="1"/>
</dbReference>
<feature type="chain" id="PRO_5012892365" description="Serine/threonine-protein phosphatase 2A activator" evidence="8">
    <location>
        <begin position="20"/>
        <end position="308"/>
    </location>
</feature>
<comment type="similarity">
    <text evidence="3 7">Belongs to the PTPA-type PPIase family.</text>
</comment>
<protein>
    <recommendedName>
        <fullName evidence="7">Serine/threonine-protein phosphatase 2A activator</fullName>
        <ecNumber evidence="7">5.2.1.8</ecNumber>
    </recommendedName>
    <alternativeName>
        <fullName evidence="7">Phosphotyrosyl phosphatase activator</fullName>
    </alternativeName>
</protein>
<comment type="catalytic activity">
    <reaction evidence="1 7">
        <text>[protein]-peptidylproline (omega=180) = [protein]-peptidylproline (omega=0)</text>
        <dbReference type="Rhea" id="RHEA:16237"/>
        <dbReference type="Rhea" id="RHEA-COMP:10747"/>
        <dbReference type="Rhea" id="RHEA-COMP:10748"/>
        <dbReference type="ChEBI" id="CHEBI:83833"/>
        <dbReference type="ChEBI" id="CHEBI:83834"/>
        <dbReference type="EC" id="5.2.1.8"/>
    </reaction>
</comment>
<evidence type="ECO:0000256" key="1">
    <source>
        <dbReference type="ARBA" id="ARBA00000971"/>
    </source>
</evidence>
<dbReference type="InterPro" id="IPR004327">
    <property type="entry name" value="Phstyr_phstse_ac"/>
</dbReference>
<comment type="subcellular location">
    <subcellularLocation>
        <location evidence="2 7">Cytoplasm</location>
    </subcellularLocation>
</comment>
<dbReference type="InterPro" id="IPR043170">
    <property type="entry name" value="PTPA_C_lid"/>
</dbReference>
<comment type="caution">
    <text evidence="9">The sequence shown here is derived from an EMBL/GenBank/DDBJ whole genome shotgun (WGS) entry which is preliminary data.</text>
</comment>
<dbReference type="SUPFAM" id="SSF140984">
    <property type="entry name" value="PTPA-like"/>
    <property type="match status" value="1"/>
</dbReference>
<dbReference type="PANTHER" id="PTHR10012">
    <property type="entry name" value="SERINE/THREONINE-PROTEIN PHOSPHATASE 2A REGULATORY SUBUNIT B"/>
    <property type="match status" value="1"/>
</dbReference>
<keyword evidence="5 7" id="KW-0697">Rotamase</keyword>
<evidence type="ECO:0000313" key="10">
    <source>
        <dbReference type="Proteomes" id="UP000193411"/>
    </source>
</evidence>
<dbReference type="InterPro" id="IPR037218">
    <property type="entry name" value="PTPA_sf"/>
</dbReference>
<name>A0A1Y2HTY5_9FUNG</name>
<evidence type="ECO:0000256" key="2">
    <source>
        <dbReference type="ARBA" id="ARBA00004496"/>
    </source>
</evidence>
<proteinExistence type="inferred from homology"/>
<evidence type="ECO:0000256" key="7">
    <source>
        <dbReference type="RuleBase" id="RU361210"/>
    </source>
</evidence>
<dbReference type="AlphaFoldDB" id="A0A1Y2HTY5"/>
<reference evidence="9 10" key="1">
    <citation type="submission" date="2016-07" db="EMBL/GenBank/DDBJ databases">
        <title>Pervasive Adenine N6-methylation of Active Genes in Fungi.</title>
        <authorList>
            <consortium name="DOE Joint Genome Institute"/>
            <person name="Mondo S.J."/>
            <person name="Dannebaum R.O."/>
            <person name="Kuo R.C."/>
            <person name="Labutti K."/>
            <person name="Haridas S."/>
            <person name="Kuo A."/>
            <person name="Salamov A."/>
            <person name="Ahrendt S.R."/>
            <person name="Lipzen A."/>
            <person name="Sullivan W."/>
            <person name="Andreopoulos W.B."/>
            <person name="Clum A."/>
            <person name="Lindquist E."/>
            <person name="Daum C."/>
            <person name="Ramamoorthy G.K."/>
            <person name="Gryganskyi A."/>
            <person name="Culley D."/>
            <person name="Magnuson J.K."/>
            <person name="James T.Y."/>
            <person name="O'Malley M.A."/>
            <person name="Stajich J.E."/>
            <person name="Spatafora J.W."/>
            <person name="Visel A."/>
            <person name="Grigoriev I.V."/>
        </authorList>
    </citation>
    <scope>NUCLEOTIDE SEQUENCE [LARGE SCALE GENOMIC DNA]</scope>
    <source>
        <strain evidence="9 10">PL171</strain>
    </source>
</reference>
<evidence type="ECO:0000256" key="3">
    <source>
        <dbReference type="ARBA" id="ARBA00011019"/>
    </source>
</evidence>
<evidence type="ECO:0000256" key="5">
    <source>
        <dbReference type="ARBA" id="ARBA00023110"/>
    </source>
</evidence>
<dbReference type="STRING" id="765915.A0A1Y2HTY5"/>
<keyword evidence="10" id="KW-1185">Reference proteome</keyword>
<dbReference type="PANTHER" id="PTHR10012:SF0">
    <property type="entry name" value="SERINE_THREONINE-PROTEIN PHOSPHATASE 2A ACTIVATOR"/>
    <property type="match status" value="1"/>
</dbReference>
<keyword evidence="6 7" id="KW-0413">Isomerase</keyword>
<evidence type="ECO:0000256" key="4">
    <source>
        <dbReference type="ARBA" id="ARBA00022490"/>
    </source>
</evidence>
<gene>
    <name evidence="9" type="ORF">BCR44DRAFT_1430762</name>
</gene>